<organism evidence="3 4">
    <name type="scientific">Handelsmanbacteria sp. (strain RIFCSPLOWO2_12_FULL_64_10)</name>
    <dbReference type="NCBI Taxonomy" id="1817868"/>
    <lineage>
        <taxon>Bacteria</taxon>
        <taxon>Candidatus Handelsmaniibacteriota</taxon>
    </lineage>
</organism>
<gene>
    <name evidence="3" type="ORF">A3F84_03090</name>
</gene>
<dbReference type="EMBL" id="MFKF01000264">
    <property type="protein sequence ID" value="OGG47863.1"/>
    <property type="molecule type" value="Genomic_DNA"/>
</dbReference>
<evidence type="ECO:0000259" key="2">
    <source>
        <dbReference type="Pfam" id="PF00117"/>
    </source>
</evidence>
<dbReference type="PANTHER" id="PTHR43418">
    <property type="entry name" value="MULTIFUNCTIONAL TRYPTOPHAN BIOSYNTHESIS PROTEIN-RELATED"/>
    <property type="match status" value="1"/>
</dbReference>
<dbReference type="SUPFAM" id="SSF52317">
    <property type="entry name" value="Class I glutamine amidotransferase-like"/>
    <property type="match status" value="1"/>
</dbReference>
<dbReference type="Gene3D" id="3.40.50.880">
    <property type="match status" value="1"/>
</dbReference>
<protein>
    <recommendedName>
        <fullName evidence="2">Glutamine amidotransferase domain-containing protein</fullName>
    </recommendedName>
</protein>
<dbReference type="Pfam" id="PF00117">
    <property type="entry name" value="GATase"/>
    <property type="match status" value="1"/>
</dbReference>
<dbReference type="GO" id="GO:0005829">
    <property type="term" value="C:cytosol"/>
    <property type="evidence" value="ECO:0007669"/>
    <property type="project" value="TreeGrafter"/>
</dbReference>
<reference evidence="3 4" key="1">
    <citation type="journal article" date="2016" name="Nat. Commun.">
        <title>Thousands of microbial genomes shed light on interconnected biogeochemical processes in an aquifer system.</title>
        <authorList>
            <person name="Anantharaman K."/>
            <person name="Brown C.T."/>
            <person name="Hug L.A."/>
            <person name="Sharon I."/>
            <person name="Castelle C.J."/>
            <person name="Probst A.J."/>
            <person name="Thomas B.C."/>
            <person name="Singh A."/>
            <person name="Wilkins M.J."/>
            <person name="Karaoz U."/>
            <person name="Brodie E.L."/>
            <person name="Williams K.H."/>
            <person name="Hubbard S.S."/>
            <person name="Banfield J.F."/>
        </authorList>
    </citation>
    <scope>NUCLEOTIDE SEQUENCE [LARGE SCALE GENOMIC DNA]</scope>
    <source>
        <strain evidence="4">RIFCSPLOWO2_12_FULL_64_10</strain>
    </source>
</reference>
<comment type="caution">
    <text evidence="3">The sequence shown here is derived from an EMBL/GenBank/DDBJ whole genome shotgun (WGS) entry which is preliminary data.</text>
</comment>
<dbReference type="AlphaFoldDB" id="A0A1F6CF70"/>
<dbReference type="PANTHER" id="PTHR43418:SF4">
    <property type="entry name" value="MULTIFUNCTIONAL TRYPTOPHAN BIOSYNTHESIS PROTEIN"/>
    <property type="match status" value="1"/>
</dbReference>
<dbReference type="Proteomes" id="UP000178606">
    <property type="component" value="Unassembled WGS sequence"/>
</dbReference>
<dbReference type="InterPro" id="IPR017926">
    <property type="entry name" value="GATASE"/>
</dbReference>
<evidence type="ECO:0000313" key="4">
    <source>
        <dbReference type="Proteomes" id="UP000178606"/>
    </source>
</evidence>
<dbReference type="InterPro" id="IPR029062">
    <property type="entry name" value="Class_I_gatase-like"/>
</dbReference>
<feature type="domain" description="Glutamine amidotransferase" evidence="2">
    <location>
        <begin position="83"/>
        <end position="224"/>
    </location>
</feature>
<name>A0A1F6CF70_HANXR</name>
<evidence type="ECO:0000313" key="3">
    <source>
        <dbReference type="EMBL" id="OGG47863.1"/>
    </source>
</evidence>
<dbReference type="PROSITE" id="PS51273">
    <property type="entry name" value="GATASE_TYPE_1"/>
    <property type="match status" value="1"/>
</dbReference>
<proteinExistence type="predicted"/>
<dbReference type="GO" id="GO:0000162">
    <property type="term" value="P:L-tryptophan biosynthetic process"/>
    <property type="evidence" value="ECO:0007669"/>
    <property type="project" value="TreeGrafter"/>
</dbReference>
<dbReference type="InterPro" id="IPR050472">
    <property type="entry name" value="Anth_synth/Amidotransfase"/>
</dbReference>
<evidence type="ECO:0000256" key="1">
    <source>
        <dbReference type="ARBA" id="ARBA00022962"/>
    </source>
</evidence>
<keyword evidence="1" id="KW-0315">Glutamine amidotransferase</keyword>
<dbReference type="GO" id="GO:0004049">
    <property type="term" value="F:anthranilate synthase activity"/>
    <property type="evidence" value="ECO:0007669"/>
    <property type="project" value="TreeGrafter"/>
</dbReference>
<accession>A0A1F6CF70</accession>
<sequence>MIIWVRLETLAKYEAGDGDFKVRRRFEQLSGQPCLGLHFSQATPKTVRDLRPRALLLSGCGTWFRDFDVRDFYVFEDMINACADVPMIGFCGSHQLLGFMFNDGFRNLDRVIDEPMRPLRDGEPQVGITTKDNAGWFIEQGFYSIRKARPDPLLDSLPDPFVVRESHVCEIKRLPPGFDLIATNENCRVQAMKHRERPLYATQFHPEGWQEEYPHGRQILLNFFRLAGISDQK</sequence>